<dbReference type="Gene3D" id="2.130.10.10">
    <property type="entry name" value="YVTN repeat-like/Quinoprotein amine dehydrogenase"/>
    <property type="match status" value="1"/>
</dbReference>
<evidence type="ECO:0000313" key="3">
    <source>
        <dbReference type="EMBL" id="MFL0246286.1"/>
    </source>
</evidence>
<evidence type="ECO:0000313" key="4">
    <source>
        <dbReference type="Proteomes" id="UP001623591"/>
    </source>
</evidence>
<reference evidence="3 4" key="1">
    <citation type="submission" date="2024-11" db="EMBL/GenBank/DDBJ databases">
        <authorList>
            <person name="Heng Y.C."/>
            <person name="Lim A.C.H."/>
            <person name="Lee J.K.Y."/>
            <person name="Kittelmann S."/>
        </authorList>
    </citation>
    <scope>NUCLEOTIDE SEQUENCE [LARGE SCALE GENOMIC DNA]</scope>
    <source>
        <strain evidence="3 4">WILCCON 0185</strain>
    </source>
</reference>
<dbReference type="PANTHER" id="PTHR30032">
    <property type="entry name" value="N-ACETYLMURAMOYL-L-ALANINE AMIDASE-RELATED"/>
    <property type="match status" value="1"/>
</dbReference>
<name>A0ABW8T1V6_9CLOT</name>
<dbReference type="Proteomes" id="UP001623591">
    <property type="component" value="Unassembled WGS sequence"/>
</dbReference>
<proteinExistence type="predicted"/>
<dbReference type="InterPro" id="IPR051922">
    <property type="entry name" value="Bact_Sporulation_Assoc"/>
</dbReference>
<keyword evidence="4" id="KW-1185">Reference proteome</keyword>
<dbReference type="PANTHER" id="PTHR30032:SF8">
    <property type="entry name" value="GERMINATION-SPECIFIC N-ACETYLMURAMOYL-L-ALANINE AMIDASE"/>
    <property type="match status" value="1"/>
</dbReference>
<dbReference type="InterPro" id="IPR015943">
    <property type="entry name" value="WD40/YVTN_repeat-like_dom_sf"/>
</dbReference>
<dbReference type="InterPro" id="IPR007253">
    <property type="entry name" value="Cell_wall-bd_2"/>
</dbReference>
<keyword evidence="1" id="KW-0732">Signal</keyword>
<feature type="domain" description="SbsA Ig-like" evidence="2">
    <location>
        <begin position="345"/>
        <end position="440"/>
    </location>
</feature>
<dbReference type="EMBL" id="JBJHZZ010000002">
    <property type="protein sequence ID" value="MFL0246286.1"/>
    <property type="molecule type" value="Genomic_DNA"/>
</dbReference>
<sequence length="733" mass="81046">MKNKKLCIFTLILFLLFGINLPLGTYKVKAAPSNVIKLNFIPVDSVIDPNRPIMYAVSSNSKSVYSINYETGEIKKVDFSLQPERIAIANNKIYVTLLKMQHQYWTNNPLEGAVGVIDAGTFSITSQFDIDTDPYDIEADTNGNIYITPGSNQWGYLEVYSSNTKTKIGQAGSTRFESFIQYNPINSKLYLITTDVSPRDIETYGFSQNTFNRLYDSPYHGDYNMNTNMRISPDGRYIFNGAGTIFNCTNLQSTDMTYVGKLDNSFTDVTFSTNKIYIGYSNGNIGVYDYRNFKNTGSSISTSGKVINLYYKDNSLISLSKLQDNTYGVEVINLVNSSPKNPQFMVIGSFPEQNMTGVSNSGYIFIDFSQIVNLDSTKDILGECTIKNFIKYQASIDNELVLYYDNLSFNTSYNLKLNAAAITDSAGNSLSGDYNLNFTTGAELERLWGASRYETSVAISKYGSPYGNYVILATGEDFPDALCAAPLATKYEAPILLTNKNALPISVEHEIDRLKPKEVFLVGGTGVISDNIKVVLANKGIKVTRISGADRYETSLEVAKYINNPKQEAFIVTGENYPDALSIGSYAANHQIPILLTKKNNLTNNIKNYITSKGITKTYVIGGTGIISDIVLNSLPNATRIAGSNRYETNFKVLSTFPFYYSETFIATGENFADALSGAALAGYWNNPIILVHDSMPSNIIDLLKQNKAMMQTKKILGGPGAVSDSIINKIFK</sequence>
<dbReference type="SUPFAM" id="SSF63829">
    <property type="entry name" value="Calcium-dependent phosphotriesterase"/>
    <property type="match status" value="1"/>
</dbReference>
<evidence type="ECO:0000259" key="2">
    <source>
        <dbReference type="Pfam" id="PF13205"/>
    </source>
</evidence>
<dbReference type="RefSeq" id="WP_406768759.1">
    <property type="nucleotide sequence ID" value="NZ_JBJHZZ010000002.1"/>
</dbReference>
<comment type="caution">
    <text evidence="3">The sequence shown here is derived from an EMBL/GenBank/DDBJ whole genome shotgun (WGS) entry which is preliminary data.</text>
</comment>
<dbReference type="Gene3D" id="3.40.50.12090">
    <property type="match status" value="2"/>
</dbReference>
<gene>
    <name evidence="3" type="ORF">ACJDUG_04740</name>
</gene>
<accession>A0ABW8T1V6</accession>
<protein>
    <submittedName>
        <fullName evidence="3">Cell wall-binding repeat-containing protein</fullName>
    </submittedName>
</protein>
<dbReference type="Pfam" id="PF04122">
    <property type="entry name" value="CW_binding_2"/>
    <property type="match status" value="3"/>
</dbReference>
<dbReference type="Pfam" id="PF13205">
    <property type="entry name" value="Big_5"/>
    <property type="match status" value="1"/>
</dbReference>
<evidence type="ECO:0000256" key="1">
    <source>
        <dbReference type="ARBA" id="ARBA00022729"/>
    </source>
</evidence>
<dbReference type="InterPro" id="IPR032812">
    <property type="entry name" value="SbsA_Ig"/>
</dbReference>
<organism evidence="3 4">
    <name type="scientific">Candidatus Clostridium stratigraminis</name>
    <dbReference type="NCBI Taxonomy" id="3381661"/>
    <lineage>
        <taxon>Bacteria</taxon>
        <taxon>Bacillati</taxon>
        <taxon>Bacillota</taxon>
        <taxon>Clostridia</taxon>
        <taxon>Eubacteriales</taxon>
        <taxon>Clostridiaceae</taxon>
        <taxon>Clostridium</taxon>
    </lineage>
</organism>